<name>A0ABV4XZ61_9CYAN</name>
<dbReference type="SMART" id="SM00220">
    <property type="entry name" value="S_TKc"/>
    <property type="match status" value="1"/>
</dbReference>
<dbReference type="CDD" id="cd00082">
    <property type="entry name" value="HisKA"/>
    <property type="match status" value="1"/>
</dbReference>
<dbReference type="PANTHER" id="PTHR43642:SF1">
    <property type="entry name" value="HYBRID SIGNAL TRANSDUCTION HISTIDINE KINASE G"/>
    <property type="match status" value="1"/>
</dbReference>
<proteinExistence type="predicted"/>
<dbReference type="PROSITE" id="PS00108">
    <property type="entry name" value="PROTEIN_KINASE_ST"/>
    <property type="match status" value="1"/>
</dbReference>
<dbReference type="Pfam" id="PF00069">
    <property type="entry name" value="Pkinase"/>
    <property type="match status" value="1"/>
</dbReference>
<dbReference type="Gene3D" id="3.30.450.40">
    <property type="match status" value="1"/>
</dbReference>
<feature type="domain" description="PAC" evidence="10">
    <location>
        <begin position="1631"/>
        <end position="1683"/>
    </location>
</feature>
<evidence type="ECO:0000256" key="2">
    <source>
        <dbReference type="ARBA" id="ARBA00012438"/>
    </source>
</evidence>
<organism evidence="11 12">
    <name type="scientific">Floridaenema flaviceps BLCC-F50</name>
    <dbReference type="NCBI Taxonomy" id="3153642"/>
    <lineage>
        <taxon>Bacteria</taxon>
        <taxon>Bacillati</taxon>
        <taxon>Cyanobacteriota</taxon>
        <taxon>Cyanophyceae</taxon>
        <taxon>Oscillatoriophycideae</taxon>
        <taxon>Aerosakkonematales</taxon>
        <taxon>Aerosakkonemataceae</taxon>
        <taxon>Floridanema</taxon>
        <taxon>Floridanema flaviceps</taxon>
    </lineage>
</organism>
<sequence length="1978" mass="222680">MTAITNLLDYQIIEQIYAGSRTIVYRGIRQSAGADSSKDYQQPVVIKILRNQYPTFSELVQFRNQYTIAKNLNQPGIIQTYNLEPYQNGYALVMEDFGGISLKEWILKKEYPLSVREFLILAIAISETLQILYRERIIHKDIKPSNILINPQTKQVKLIDFSIASLLPRETQTLINLNVLEGTLAYISPEQTGRMNRGIDYRTDFYSLGVTFYELLTGKLPFQSNDPMELVHCHIAKTAPLLQETNPEIPLVISEIVSKLMAKNVEDRYQSALGLKYDLEKCLCQLKETGEIHSFEIGRRDVCDRFLIPDKLYGRETEVETLLQAFERVSLGATEMMLVAGFSGIGKTAVVNEVHKPIVKQRGYFIKGKFDQFQRNIPFSAFVQAFRDLMGQLLTESDLQLERWRKQILAALGENGQVIIEVIPELERIIGKQPSVPELSGSAAQNCFNLLFEKFIQVFATKEHPLVIFIDDLQWADSASLKLMHLLMSKTDSQYLLAIGAYRNNEVLQAHPLMLMLQELEKTKATINTITLVPLNRASTNQLVADTLSCYLNLALPLTELVMNKTKGNPFFTTQFLKALYEDGLITFNFEGNYWQCDITQVRSLSLTDNVVEFMAMQLLKLPLLTQKILKLAACIGAQFDLNTLAIVSEQTQTDVAAALWKALQEGLILPISEVYKFYQQESIVNSQLSFVDEVQKTSDRREQLTVTYKFLHDRVQQAAYSLIPDDQKEATHLKIGQLLLEKTPLNNRAEKLFDIVNHLNAAQSLITQASQRDQLAQLNLAAGQKARSATAYNVAMAYFTTGIDLLSSDRWQHQYNLSLSLYQGATEAAFLTTNFEQMNLLAETVLTHAHSWLDRVTTYEVKIQASKAQNQFLEALRMGQEILEQLGVHLPEQPTQIDIEQAFKHTQTILGNRSIESLLELPKMTAPEQQAAMSIVSYMMSAAYQVAPGLLSLLTFVQVDLSVQYGNATESTYAYVQYGLMLIGILKDVDAGYRFGQLGINLLERIDVPKLAAKTVFGFNVSLRHWREPAQSTLEGFLQAYASGLETGDFEYVALSLMCYDYTAYFTGQELSALKQAMDEHRKIIQQLRQDSYLLIQNIYYQSILNLLEPTTEPDRLSGKDYDEEQRIQFHLEANEWLALCQIYCNKLLLSYLFHRYEQALENARLTAQYLEAAIGLMHVPLFLFYDALTWLAVYPTVSETEQTKILDRVAVHQEKLQEWETYAPSNQAHRRTLIIAERCRVLGAKAEAIESYDRAIALAKEHGYIQEEALANELAAKFYLDWGKQRIAQEYITNAYYAYARWGAKAKVADLEKRYPQLLAPILQQTRSTLSTNETIFALGTITPTTSATSTSSASVALDLAAILKASQTISSEIELSKLLSSLLRIVIENAGADKCVLMLLRDNRLLIEGSITEGTQPLVLQHLPIEESQDISLKLIYKIKHNRQPAVIVNASADLTLANDPYIICQQPKSILCSPILHQGKLIGILYLENNLATGAFTSDRVELLNLLCAQAAISLENAQLYEREQEKSQSLQASLEKLQKTEVSLAKEREFLNAIIHNITDGIVVCDASGNLTLFNKATREFHGLPMESLPPEQWAEYFSLYESDGQTPLPTTEIPLFRALQGEIVENAEMVIAPKQGSRRSLLASGQAIFDPWGNKVGAVVVMRDISDRKEAELALQQKSVELEQALHNLQNAQLQIIQSEKMSALGNLVAGVAHEMNNPLGFIAASLLETKPTIAELIEHLQLYQETFPHQSEQIIDHAEEIDLEYTLEDLPKIIDSMSAACDRLKNISTSLRTFSRADRDYKVPFNIHEGIDSTILILKHRLKANEQRPAIEVITNYGNFPLLECFPGQLNQVFMNILANAIEAIDEANIGRSFAEIKAHPNRITITTFREDEQVKIVIADNGKGMNQSVKEKIFDHLFTTKTVGKGTGLGLAIAKSIIVEKHGGSIDVNSTPSQGTEFTIILPIKAGQNN</sequence>
<reference evidence="11 12" key="1">
    <citation type="submission" date="2024-09" db="EMBL/GenBank/DDBJ databases">
        <title>Floridaenema gen nov. (Aerosakkonemataceae, Aerosakkonematales ord. nov., Cyanobacteria) from benthic tropical and subtropical fresh waters, with the description of four new species.</title>
        <authorList>
            <person name="Moretto J.A."/>
            <person name="Berthold D.E."/>
            <person name="Lefler F.W."/>
            <person name="Huang I.-S."/>
            <person name="Laughinghouse H. IV."/>
        </authorList>
    </citation>
    <scope>NUCLEOTIDE SEQUENCE [LARGE SCALE GENOMIC DNA]</scope>
    <source>
        <strain evidence="11 12">BLCC-F50</strain>
    </source>
</reference>
<dbReference type="Pfam" id="PF02518">
    <property type="entry name" value="HATPase_c"/>
    <property type="match status" value="1"/>
</dbReference>
<dbReference type="PRINTS" id="PR00344">
    <property type="entry name" value="BCTRLSENSOR"/>
</dbReference>
<dbReference type="EC" id="2.7.13.3" evidence="2"/>
<gene>
    <name evidence="11" type="ORF">ACE1CI_29215</name>
</gene>
<dbReference type="Proteomes" id="UP001576784">
    <property type="component" value="Unassembled WGS sequence"/>
</dbReference>
<evidence type="ECO:0000256" key="3">
    <source>
        <dbReference type="ARBA" id="ARBA00022553"/>
    </source>
</evidence>
<dbReference type="SMART" id="SM00387">
    <property type="entry name" value="HATPase_c"/>
    <property type="match status" value="1"/>
</dbReference>
<dbReference type="PROSITE" id="PS50113">
    <property type="entry name" value="PAC"/>
    <property type="match status" value="1"/>
</dbReference>
<dbReference type="InterPro" id="IPR011009">
    <property type="entry name" value="Kinase-like_dom_sf"/>
</dbReference>
<dbReference type="PROSITE" id="PS50011">
    <property type="entry name" value="PROTEIN_KINASE_DOM"/>
    <property type="match status" value="1"/>
</dbReference>
<dbReference type="InterPro" id="IPR003661">
    <property type="entry name" value="HisK_dim/P_dom"/>
</dbReference>
<dbReference type="SUPFAM" id="SSF55874">
    <property type="entry name" value="ATPase domain of HSP90 chaperone/DNA topoisomerase II/histidine kinase"/>
    <property type="match status" value="1"/>
</dbReference>
<evidence type="ECO:0000313" key="11">
    <source>
        <dbReference type="EMBL" id="MFB2897014.1"/>
    </source>
</evidence>
<dbReference type="InterPro" id="IPR029016">
    <property type="entry name" value="GAF-like_dom_sf"/>
</dbReference>
<dbReference type="RefSeq" id="WP_413266632.1">
    <property type="nucleotide sequence ID" value="NZ_JBHFNR010000231.1"/>
</dbReference>
<dbReference type="InterPro" id="IPR003018">
    <property type="entry name" value="GAF"/>
</dbReference>
<dbReference type="InterPro" id="IPR013767">
    <property type="entry name" value="PAS_fold"/>
</dbReference>
<dbReference type="SUPFAM" id="SSF55781">
    <property type="entry name" value="GAF domain-like"/>
    <property type="match status" value="1"/>
</dbReference>
<keyword evidence="4" id="KW-0808">Transferase</keyword>
<evidence type="ECO:0000256" key="5">
    <source>
        <dbReference type="ARBA" id="ARBA00023012"/>
    </source>
</evidence>
<dbReference type="PANTHER" id="PTHR43642">
    <property type="entry name" value="HYBRID SIGNAL TRANSDUCTION HISTIDINE KINASE G"/>
    <property type="match status" value="1"/>
</dbReference>
<dbReference type="NCBIfam" id="TIGR00229">
    <property type="entry name" value="sensory_box"/>
    <property type="match status" value="1"/>
</dbReference>
<dbReference type="Gene3D" id="3.30.565.10">
    <property type="entry name" value="Histidine kinase-like ATPase, C-terminal domain"/>
    <property type="match status" value="1"/>
</dbReference>
<dbReference type="Gene3D" id="1.10.287.130">
    <property type="match status" value="1"/>
</dbReference>
<dbReference type="SMART" id="SM00065">
    <property type="entry name" value="GAF"/>
    <property type="match status" value="1"/>
</dbReference>
<evidence type="ECO:0000259" key="8">
    <source>
        <dbReference type="PROSITE" id="PS50109"/>
    </source>
</evidence>
<evidence type="ECO:0000259" key="9">
    <source>
        <dbReference type="PROSITE" id="PS50112"/>
    </source>
</evidence>
<evidence type="ECO:0000256" key="6">
    <source>
        <dbReference type="SAM" id="Coils"/>
    </source>
</evidence>
<dbReference type="InterPro" id="IPR004358">
    <property type="entry name" value="Sig_transdc_His_kin-like_C"/>
</dbReference>
<comment type="catalytic activity">
    <reaction evidence="1">
        <text>ATP + protein L-histidine = ADP + protein N-phospho-L-histidine.</text>
        <dbReference type="EC" id="2.7.13.3"/>
    </reaction>
</comment>
<dbReference type="InterPro" id="IPR003594">
    <property type="entry name" value="HATPase_dom"/>
</dbReference>
<keyword evidence="5" id="KW-0902">Two-component regulatory system</keyword>
<keyword evidence="6" id="KW-0175">Coiled coil</keyword>
<evidence type="ECO:0000313" key="12">
    <source>
        <dbReference type="Proteomes" id="UP001576784"/>
    </source>
</evidence>
<dbReference type="InterPro" id="IPR041664">
    <property type="entry name" value="AAA_16"/>
</dbReference>
<dbReference type="SMART" id="SM00086">
    <property type="entry name" value="PAC"/>
    <property type="match status" value="1"/>
</dbReference>
<dbReference type="EMBL" id="JBHFNR010000231">
    <property type="protein sequence ID" value="MFB2897014.1"/>
    <property type="molecule type" value="Genomic_DNA"/>
</dbReference>
<dbReference type="InterPro" id="IPR008271">
    <property type="entry name" value="Ser/Thr_kinase_AS"/>
</dbReference>
<dbReference type="InterPro" id="IPR027417">
    <property type="entry name" value="P-loop_NTPase"/>
</dbReference>
<dbReference type="Gene3D" id="1.10.510.10">
    <property type="entry name" value="Transferase(Phosphotransferase) domain 1"/>
    <property type="match status" value="1"/>
</dbReference>
<dbReference type="InterPro" id="IPR000700">
    <property type="entry name" value="PAS-assoc_C"/>
</dbReference>
<evidence type="ECO:0000259" key="10">
    <source>
        <dbReference type="PROSITE" id="PS50113"/>
    </source>
</evidence>
<dbReference type="SUPFAM" id="SSF55785">
    <property type="entry name" value="PYP-like sensor domain (PAS domain)"/>
    <property type="match status" value="1"/>
</dbReference>
<protein>
    <recommendedName>
        <fullName evidence="2">histidine kinase</fullName>
        <ecNumber evidence="2">2.7.13.3</ecNumber>
    </recommendedName>
</protein>
<dbReference type="Pfam" id="PF01590">
    <property type="entry name" value="GAF"/>
    <property type="match status" value="1"/>
</dbReference>
<accession>A0ABV4XZ61</accession>
<dbReference type="Pfam" id="PF00989">
    <property type="entry name" value="PAS"/>
    <property type="match status" value="1"/>
</dbReference>
<evidence type="ECO:0000259" key="7">
    <source>
        <dbReference type="PROSITE" id="PS50011"/>
    </source>
</evidence>
<dbReference type="SUPFAM" id="SSF52540">
    <property type="entry name" value="P-loop containing nucleoside triphosphate hydrolases"/>
    <property type="match status" value="1"/>
</dbReference>
<dbReference type="SUPFAM" id="SSF56112">
    <property type="entry name" value="Protein kinase-like (PK-like)"/>
    <property type="match status" value="1"/>
</dbReference>
<keyword evidence="12" id="KW-1185">Reference proteome</keyword>
<dbReference type="Gene3D" id="3.40.50.300">
    <property type="entry name" value="P-loop containing nucleotide triphosphate hydrolases"/>
    <property type="match status" value="1"/>
</dbReference>
<feature type="domain" description="Protein kinase" evidence="7">
    <location>
        <begin position="10"/>
        <end position="296"/>
    </location>
</feature>
<dbReference type="Gene3D" id="3.30.450.20">
    <property type="entry name" value="PAS domain"/>
    <property type="match status" value="1"/>
</dbReference>
<dbReference type="InterPro" id="IPR053159">
    <property type="entry name" value="Hybrid_Histidine_Kinase"/>
</dbReference>
<dbReference type="CDD" id="cd14014">
    <property type="entry name" value="STKc_PknB_like"/>
    <property type="match status" value="1"/>
</dbReference>
<dbReference type="CDD" id="cd00130">
    <property type="entry name" value="PAS"/>
    <property type="match status" value="1"/>
</dbReference>
<feature type="coiled-coil region" evidence="6">
    <location>
        <begin position="1674"/>
        <end position="1708"/>
    </location>
</feature>
<keyword evidence="3" id="KW-0597">Phosphoprotein</keyword>
<dbReference type="PROSITE" id="PS50112">
    <property type="entry name" value="PAS"/>
    <property type="match status" value="1"/>
</dbReference>
<feature type="domain" description="Histidine kinase" evidence="8">
    <location>
        <begin position="1717"/>
        <end position="1974"/>
    </location>
</feature>
<dbReference type="InterPro" id="IPR000719">
    <property type="entry name" value="Prot_kinase_dom"/>
</dbReference>
<dbReference type="Pfam" id="PF13191">
    <property type="entry name" value="AAA_16"/>
    <property type="match status" value="1"/>
</dbReference>
<dbReference type="InterPro" id="IPR001610">
    <property type="entry name" value="PAC"/>
</dbReference>
<dbReference type="InterPro" id="IPR000014">
    <property type="entry name" value="PAS"/>
</dbReference>
<evidence type="ECO:0000256" key="4">
    <source>
        <dbReference type="ARBA" id="ARBA00022777"/>
    </source>
</evidence>
<dbReference type="InterPro" id="IPR005467">
    <property type="entry name" value="His_kinase_dom"/>
</dbReference>
<keyword evidence="4" id="KW-0418">Kinase</keyword>
<dbReference type="InterPro" id="IPR036890">
    <property type="entry name" value="HATPase_C_sf"/>
</dbReference>
<comment type="caution">
    <text evidence="11">The sequence shown here is derived from an EMBL/GenBank/DDBJ whole genome shotgun (WGS) entry which is preliminary data.</text>
</comment>
<feature type="domain" description="PAS" evidence="9">
    <location>
        <begin position="1552"/>
        <end position="1628"/>
    </location>
</feature>
<evidence type="ECO:0000256" key="1">
    <source>
        <dbReference type="ARBA" id="ARBA00000085"/>
    </source>
</evidence>
<dbReference type="PROSITE" id="PS50109">
    <property type="entry name" value="HIS_KIN"/>
    <property type="match status" value="1"/>
</dbReference>
<dbReference type="InterPro" id="IPR035965">
    <property type="entry name" value="PAS-like_dom_sf"/>
</dbReference>